<feature type="region of interest" description="Disordered" evidence="1">
    <location>
        <begin position="421"/>
        <end position="448"/>
    </location>
</feature>
<evidence type="ECO:0000313" key="2">
    <source>
        <dbReference type="EMBL" id="KAF3161705.1"/>
    </source>
</evidence>
<sequence>MIMMDRLRFETGKCDSSDSDIPKMYSIKMPSRFFKRKIFRTRSESPDFGFSYGGGYKSNERSYSSASDSTNSMSESDYSMSSSNSKPKRPSVNQSHQHPIPSMQGPFVESMRCPDVDVENATNPKGMDLRYHPLVKVIAQIAFGMHLLHKKLAKSETEVVKILQRHVDDINRFLNKATTKFDSALSDIDERHRNLKTAVDNSTVFEKMLATEPVFRQQIADGNKKVEYVVKRTTSIMEKNLRDVCEGTRALGELTKYMNVIRKGWKNTGLVRTYGVMVSNVEVWGRCFESLRKSGVNLALSLEKLKNVMGQVDKRVKRAGKASSRPRKSSFTKDTSSKILKHARSMPGLPVIPKRTSSLKIRDSALAPLGLRSMFLGDSEISLVSSRPPTSHKPNLRIRCDNLEETSFVAQSDKSTFLNIDESDYEDPDHDTPTTVTSLTPRPRQPNHWKPLPPTPITPPADMLVSDNFSRPTTAGSLSEFRATPQPKIRDLIDDKSSPLTIELCLEGCLDDETSMFQLRPVYSETGLSHSKSCSPITTVRPLTVRSAAR</sequence>
<evidence type="ECO:0000313" key="3">
    <source>
        <dbReference type="Proteomes" id="UP000479691"/>
    </source>
</evidence>
<accession>A0A6G1M6U6</accession>
<dbReference type="EMBL" id="JAABOE010000143">
    <property type="protein sequence ID" value="KAF3161705.1"/>
    <property type="molecule type" value="Genomic_DNA"/>
</dbReference>
<dbReference type="AlphaFoldDB" id="A0A6G1M6U6"/>
<feature type="region of interest" description="Disordered" evidence="1">
    <location>
        <begin position="316"/>
        <end position="336"/>
    </location>
</feature>
<evidence type="ECO:0000256" key="1">
    <source>
        <dbReference type="SAM" id="MobiDB-lite"/>
    </source>
</evidence>
<comment type="caution">
    <text evidence="2">The sequence shown here is derived from an EMBL/GenBank/DDBJ whole genome shotgun (WGS) entry which is preliminary data.</text>
</comment>
<feature type="compositionally biased region" description="Low complexity" evidence="1">
    <location>
        <begin position="61"/>
        <end position="85"/>
    </location>
</feature>
<dbReference type="Proteomes" id="UP000479691">
    <property type="component" value="Unassembled WGS sequence"/>
</dbReference>
<name>A0A6G1M6U6_ORBOL</name>
<feature type="region of interest" description="Disordered" evidence="1">
    <location>
        <begin position="44"/>
        <end position="109"/>
    </location>
</feature>
<organism evidence="2 3">
    <name type="scientific">Orbilia oligospora</name>
    <name type="common">Nematode-trapping fungus</name>
    <name type="synonym">Arthrobotrys oligospora</name>
    <dbReference type="NCBI Taxonomy" id="2813651"/>
    <lineage>
        <taxon>Eukaryota</taxon>
        <taxon>Fungi</taxon>
        <taxon>Dikarya</taxon>
        <taxon>Ascomycota</taxon>
        <taxon>Pezizomycotina</taxon>
        <taxon>Orbiliomycetes</taxon>
        <taxon>Orbiliales</taxon>
        <taxon>Orbiliaceae</taxon>
        <taxon>Orbilia</taxon>
    </lineage>
</organism>
<proteinExistence type="predicted"/>
<gene>
    <name evidence="2" type="ORF">TWF788_002396</name>
</gene>
<reference evidence="2 3" key="1">
    <citation type="submission" date="2019-06" db="EMBL/GenBank/DDBJ databases">
        <authorList>
            <person name="Palmer J.M."/>
        </authorList>
    </citation>
    <scope>NUCLEOTIDE SEQUENCE [LARGE SCALE GENOMIC DNA]</scope>
    <source>
        <strain evidence="2 3">TWF788</strain>
    </source>
</reference>
<feature type="compositionally biased region" description="Basic residues" evidence="1">
    <location>
        <begin position="316"/>
        <end position="330"/>
    </location>
</feature>
<protein>
    <submittedName>
        <fullName evidence="2">Uncharacterized protein</fullName>
    </submittedName>
</protein>